<dbReference type="AlphaFoldDB" id="A0A837C3A2"/>
<feature type="compositionally biased region" description="Basic and acidic residues" evidence="1">
    <location>
        <begin position="1"/>
        <end position="11"/>
    </location>
</feature>
<protein>
    <submittedName>
        <fullName evidence="2">Uncharacterized protein</fullName>
    </submittedName>
</protein>
<dbReference type="Proteomes" id="UP000024900">
    <property type="component" value="Unassembled WGS sequence"/>
</dbReference>
<reference evidence="2 3" key="1">
    <citation type="journal article" date="2014" name="BMC Genomics">
        <title>Comparative genomics of Bradyrhizobium japonicum CPAC 15 and Bradyrhizobium diazoefficiens CPAC 7: elite model strains for understanding symbiotic performance with soybean.</title>
        <authorList>
            <person name="Siqueira A.F."/>
            <person name="Ormeno-Orrillo E."/>
            <person name="Souza R.C."/>
            <person name="Rodrigues E.P."/>
            <person name="Almeida L.G."/>
            <person name="Barcellos F.G."/>
            <person name="Batista J.S."/>
            <person name="Nakatami A.S."/>
            <person name="Martinez-Romero E."/>
            <person name="Vasconcelos A.T."/>
            <person name="Hungria M."/>
        </authorList>
    </citation>
    <scope>NUCLEOTIDE SEQUENCE [LARGE SCALE GENOMIC DNA]</scope>
    <source>
        <strain evidence="2 3">SEMIA 5080</strain>
    </source>
</reference>
<feature type="region of interest" description="Disordered" evidence="1">
    <location>
        <begin position="1"/>
        <end position="42"/>
    </location>
</feature>
<proteinExistence type="predicted"/>
<accession>A0A837C3A2</accession>
<sequence>MTVTRSQDRRGCSRHQRQCNGLPRCRSATAHSQAPETLPGRSAFPEVAISRYRRSVFLPRGSTAHIGKSTRCGRMQSRLRRNANAGRNPTRRDSPSESALGNS</sequence>
<comment type="caution">
    <text evidence="2">The sequence shown here is derived from an EMBL/GenBank/DDBJ whole genome shotgun (WGS) entry which is preliminary data.</text>
</comment>
<feature type="region of interest" description="Disordered" evidence="1">
    <location>
        <begin position="63"/>
        <end position="103"/>
    </location>
</feature>
<dbReference type="EMBL" id="ADOU02000008">
    <property type="protein sequence ID" value="KGJ63689.1"/>
    <property type="molecule type" value="Genomic_DNA"/>
</dbReference>
<name>A0A837C3A2_9BRAD</name>
<evidence type="ECO:0000313" key="3">
    <source>
        <dbReference type="Proteomes" id="UP000024900"/>
    </source>
</evidence>
<evidence type="ECO:0000256" key="1">
    <source>
        <dbReference type="SAM" id="MobiDB-lite"/>
    </source>
</evidence>
<organism evidence="2 3">
    <name type="scientific">Bradyrhizobium diazoefficiens SEMIA 5080</name>
    <dbReference type="NCBI Taxonomy" id="754504"/>
    <lineage>
        <taxon>Bacteria</taxon>
        <taxon>Pseudomonadati</taxon>
        <taxon>Pseudomonadota</taxon>
        <taxon>Alphaproteobacteria</taxon>
        <taxon>Hyphomicrobiales</taxon>
        <taxon>Nitrobacteraceae</taxon>
        <taxon>Bradyrhizobium</taxon>
    </lineage>
</organism>
<gene>
    <name evidence="2" type="ORF">BJA5080_05486</name>
</gene>
<evidence type="ECO:0000313" key="2">
    <source>
        <dbReference type="EMBL" id="KGJ63689.1"/>
    </source>
</evidence>